<reference evidence="3" key="2">
    <citation type="submission" date="2022-01" db="EMBL/GenBank/DDBJ databases">
        <authorList>
            <person name="Yamashiro T."/>
            <person name="Shiraishi A."/>
            <person name="Satake H."/>
            <person name="Nakayama K."/>
        </authorList>
    </citation>
    <scope>NUCLEOTIDE SEQUENCE</scope>
</reference>
<dbReference type="EMBL" id="BQNB010013023">
    <property type="protein sequence ID" value="GJT10893.1"/>
    <property type="molecule type" value="Genomic_DNA"/>
</dbReference>
<evidence type="ECO:0000256" key="1">
    <source>
        <dbReference type="SAM" id="Coils"/>
    </source>
</evidence>
<accession>A0ABQ5BBM8</accession>
<name>A0ABQ5BBM8_9ASTR</name>
<protein>
    <submittedName>
        <fullName evidence="3">Uncharacterized protein</fullName>
    </submittedName>
</protein>
<feature type="coiled-coil region" evidence="1">
    <location>
        <begin position="102"/>
        <end position="140"/>
    </location>
</feature>
<keyword evidence="4" id="KW-1185">Reference proteome</keyword>
<proteinExistence type="predicted"/>
<evidence type="ECO:0000256" key="2">
    <source>
        <dbReference type="SAM" id="MobiDB-lite"/>
    </source>
</evidence>
<reference evidence="3" key="1">
    <citation type="journal article" date="2022" name="Int. J. Mol. Sci.">
        <title>Draft Genome of Tanacetum Coccineum: Genomic Comparison of Closely Related Tanacetum-Family Plants.</title>
        <authorList>
            <person name="Yamashiro T."/>
            <person name="Shiraishi A."/>
            <person name="Nakayama K."/>
            <person name="Satake H."/>
        </authorList>
    </citation>
    <scope>NUCLEOTIDE SEQUENCE</scope>
</reference>
<evidence type="ECO:0000313" key="3">
    <source>
        <dbReference type="EMBL" id="GJT10893.1"/>
    </source>
</evidence>
<feature type="compositionally biased region" description="Pro residues" evidence="2">
    <location>
        <begin position="50"/>
        <end position="74"/>
    </location>
</feature>
<dbReference type="Proteomes" id="UP001151760">
    <property type="component" value="Unassembled WGS sequence"/>
</dbReference>
<keyword evidence="1" id="KW-0175">Coiled coil</keyword>
<feature type="region of interest" description="Disordered" evidence="2">
    <location>
        <begin position="141"/>
        <end position="164"/>
    </location>
</feature>
<feature type="region of interest" description="Disordered" evidence="2">
    <location>
        <begin position="21"/>
        <end position="84"/>
    </location>
</feature>
<gene>
    <name evidence="3" type="ORF">Tco_0857935</name>
</gene>
<comment type="caution">
    <text evidence="3">The sequence shown here is derived from an EMBL/GenBank/DDBJ whole genome shotgun (WGS) entry which is preliminary data.</text>
</comment>
<sequence length="197" mass="21432">MKRGYAGDFVPLMPAMLADAAMEPGEGSAQPTKPHHTPVDSLPSTSLPPITSPPHSPHQSPPHSPHQSPPPPLPKGNTSGSAEDSMQLKELMLLVPTLVTKINSLEKELKDTKQTLGNVVVKLVKKVKSLEKALKRKSKKVLISESEGEESRDQGRKIQDIDDDPLVSLVRESMKEKSTDFLTPTKALGEAHEEEIC</sequence>
<feature type="compositionally biased region" description="Basic and acidic residues" evidence="2">
    <location>
        <begin position="149"/>
        <end position="160"/>
    </location>
</feature>
<evidence type="ECO:0000313" key="4">
    <source>
        <dbReference type="Proteomes" id="UP001151760"/>
    </source>
</evidence>
<organism evidence="3 4">
    <name type="scientific">Tanacetum coccineum</name>
    <dbReference type="NCBI Taxonomy" id="301880"/>
    <lineage>
        <taxon>Eukaryota</taxon>
        <taxon>Viridiplantae</taxon>
        <taxon>Streptophyta</taxon>
        <taxon>Embryophyta</taxon>
        <taxon>Tracheophyta</taxon>
        <taxon>Spermatophyta</taxon>
        <taxon>Magnoliopsida</taxon>
        <taxon>eudicotyledons</taxon>
        <taxon>Gunneridae</taxon>
        <taxon>Pentapetalae</taxon>
        <taxon>asterids</taxon>
        <taxon>campanulids</taxon>
        <taxon>Asterales</taxon>
        <taxon>Asteraceae</taxon>
        <taxon>Asteroideae</taxon>
        <taxon>Anthemideae</taxon>
        <taxon>Anthemidinae</taxon>
        <taxon>Tanacetum</taxon>
    </lineage>
</organism>